<proteinExistence type="inferred from homology"/>
<dbReference type="InterPro" id="IPR045058">
    <property type="entry name" value="GIMA/IAN/Toc"/>
</dbReference>
<dbReference type="RefSeq" id="XP_023143468.1">
    <property type="nucleotide sequence ID" value="XM_023287700.3"/>
</dbReference>
<dbReference type="PROSITE" id="PS51720">
    <property type="entry name" value="G_AIG1"/>
    <property type="match status" value="1"/>
</dbReference>
<reference evidence="6" key="2">
    <citation type="submission" date="2025-08" db="UniProtKB">
        <authorList>
            <consortium name="Ensembl"/>
        </authorList>
    </citation>
    <scope>IDENTIFICATION</scope>
</reference>
<protein>
    <recommendedName>
        <fullName evidence="5">AIG1-type G domain-containing protein</fullName>
    </recommendedName>
</protein>
<dbReference type="Ensembl" id="ENSAOCT00000071379.1">
    <property type="protein sequence ID" value="ENSAOCP00000070623.1"/>
    <property type="gene ID" value="ENSAOCG00000026209.1"/>
</dbReference>
<feature type="coiled-coil region" evidence="4">
    <location>
        <begin position="191"/>
        <end position="261"/>
    </location>
</feature>
<name>A0AAQ5ZX10_AMPOC</name>
<evidence type="ECO:0000256" key="2">
    <source>
        <dbReference type="ARBA" id="ARBA00022741"/>
    </source>
</evidence>
<feature type="domain" description="AIG1-type G" evidence="5">
    <location>
        <begin position="281"/>
        <end position="487"/>
    </location>
</feature>
<keyword evidence="2" id="KW-0547">Nucleotide-binding</keyword>
<evidence type="ECO:0000256" key="4">
    <source>
        <dbReference type="SAM" id="Coils"/>
    </source>
</evidence>
<dbReference type="Proteomes" id="UP001501940">
    <property type="component" value="Chromosome 20"/>
</dbReference>
<dbReference type="AlphaFoldDB" id="A0AAQ5ZX10"/>
<dbReference type="SUPFAM" id="SSF52540">
    <property type="entry name" value="P-loop containing nucleoside triphosphate hydrolases"/>
    <property type="match status" value="1"/>
</dbReference>
<dbReference type="Gene3D" id="3.40.50.300">
    <property type="entry name" value="P-loop containing nucleotide triphosphate hydrolases"/>
    <property type="match status" value="2"/>
</dbReference>
<dbReference type="GeneID" id="111580111"/>
<evidence type="ECO:0000313" key="6">
    <source>
        <dbReference type="Ensembl" id="ENSAOCP00000070623.1"/>
    </source>
</evidence>
<dbReference type="Pfam" id="PF04548">
    <property type="entry name" value="AIG1"/>
    <property type="match status" value="2"/>
</dbReference>
<dbReference type="InterPro" id="IPR027417">
    <property type="entry name" value="P-loop_NTPase"/>
</dbReference>
<dbReference type="PANTHER" id="PTHR10903:SF112">
    <property type="entry name" value="SI:CH211-113E8.5"/>
    <property type="match status" value="1"/>
</dbReference>
<comment type="similarity">
    <text evidence="1">Belongs to the TRAFAC class TrmE-Era-EngA-EngB-Septin-like GTPase superfamily. AIG1/Toc34/Toc159-like paraseptin GTPase family. IAN subfamily.</text>
</comment>
<dbReference type="InterPro" id="IPR006703">
    <property type="entry name" value="G_AIG1"/>
</dbReference>
<evidence type="ECO:0000313" key="7">
    <source>
        <dbReference type="Proteomes" id="UP001501940"/>
    </source>
</evidence>
<dbReference type="GeneTree" id="ENSGT00940000164100"/>
<sequence length="512" mass="57207">MSHNSVTDSRQMMVVISTVEEWSSLKSLLKESSGDKCRFSSVGSNQICDVTVEHHSVSLHYADLTADVTEEAMSQAMEGCFNSCREGIAMFLLLIRGGCYTMQERRMVEILQAHFGAEALKYLVVLSVEDGEVVDTLDDALLGLINACDGRYCRFMSAEGLLALLEMVDFMLAENGVGGYTEEMLTAAKKRSTEDSALNMLKQKVQEAEQKEEAFRLLLQQHEERRSRELKELKAKHAEERKKEAAEEKHYETKRESLEEALISHRAILQLQMSSTDGDEAKKLSVVLLGLSGSGKSSAVNLIVDRAGNRYSVSRSGHEAPPTTTTCERKEVFAAGRRLILVDTPELWDEDGVEDVELVKDCLALALPGPHVFLLVLQVGRFTQGEGDMLGRLQRIFGREFAEHAVILFVHFEAKAREKIDGYVAGAHPALQELVRKCGSRYYELNVAKSQNALSYPQVKDLLSGINKLDASHGGRSYAVKRFSVQELQERNKVIEERKEGAQEVNLLLREE</sequence>
<reference evidence="6" key="3">
    <citation type="submission" date="2025-09" db="UniProtKB">
        <authorList>
            <consortium name="Ensembl"/>
        </authorList>
    </citation>
    <scope>IDENTIFICATION</scope>
</reference>
<evidence type="ECO:0000256" key="3">
    <source>
        <dbReference type="ARBA" id="ARBA00023134"/>
    </source>
</evidence>
<accession>A0AAQ5ZX10</accession>
<evidence type="ECO:0000256" key="1">
    <source>
        <dbReference type="ARBA" id="ARBA00008535"/>
    </source>
</evidence>
<keyword evidence="3" id="KW-0342">GTP-binding</keyword>
<reference evidence="6 7" key="1">
    <citation type="submission" date="2022-01" db="EMBL/GenBank/DDBJ databases">
        <title>A chromosome-scale genome assembly of the false clownfish, Amphiprion ocellaris.</title>
        <authorList>
            <person name="Ryu T."/>
        </authorList>
    </citation>
    <scope>NUCLEOTIDE SEQUENCE [LARGE SCALE GENOMIC DNA]</scope>
</reference>
<keyword evidence="4" id="KW-0175">Coiled coil</keyword>
<organism evidence="6 7">
    <name type="scientific">Amphiprion ocellaris</name>
    <name type="common">Clown anemonefish</name>
    <dbReference type="NCBI Taxonomy" id="80972"/>
    <lineage>
        <taxon>Eukaryota</taxon>
        <taxon>Metazoa</taxon>
        <taxon>Chordata</taxon>
        <taxon>Craniata</taxon>
        <taxon>Vertebrata</taxon>
        <taxon>Euteleostomi</taxon>
        <taxon>Actinopterygii</taxon>
        <taxon>Neopterygii</taxon>
        <taxon>Teleostei</taxon>
        <taxon>Neoteleostei</taxon>
        <taxon>Acanthomorphata</taxon>
        <taxon>Ovalentaria</taxon>
        <taxon>Pomacentridae</taxon>
        <taxon>Amphiprion</taxon>
    </lineage>
</organism>
<dbReference type="GO" id="GO:0005525">
    <property type="term" value="F:GTP binding"/>
    <property type="evidence" value="ECO:0007669"/>
    <property type="project" value="UniProtKB-KW"/>
</dbReference>
<keyword evidence="7" id="KW-1185">Reference proteome</keyword>
<dbReference type="KEGG" id="aoce:111580111"/>
<evidence type="ECO:0000259" key="5">
    <source>
        <dbReference type="PROSITE" id="PS51720"/>
    </source>
</evidence>
<dbReference type="PANTHER" id="PTHR10903">
    <property type="entry name" value="GTPASE, IMAP FAMILY MEMBER-RELATED"/>
    <property type="match status" value="1"/>
</dbReference>